<dbReference type="InterPro" id="IPR001357">
    <property type="entry name" value="BRCT_dom"/>
</dbReference>
<dbReference type="PANTHER" id="PTHR22956">
    <property type="entry name" value="ANKYRIN REPEAT-CONTAINING PROTEIN F37A4.4-RELATED-RELATED"/>
    <property type="match status" value="1"/>
</dbReference>
<dbReference type="OrthoDB" id="539213at2759"/>
<feature type="chain" id="PRO_5003175361" description="BRCT domain-containing protein" evidence="3">
    <location>
        <begin position="24"/>
        <end position="1186"/>
    </location>
</feature>
<dbReference type="SMART" id="SM00453">
    <property type="entry name" value="WSN"/>
    <property type="match status" value="1"/>
</dbReference>
<dbReference type="PROSITE" id="PS50088">
    <property type="entry name" value="ANK_REPEAT"/>
    <property type="match status" value="1"/>
</dbReference>
<dbReference type="Gene3D" id="3.40.50.10190">
    <property type="entry name" value="BRCT domain"/>
    <property type="match status" value="1"/>
</dbReference>
<dbReference type="EMBL" id="DS268414">
    <property type="protein sequence ID" value="EFP09405.1"/>
    <property type="molecule type" value="Genomic_DNA"/>
</dbReference>
<dbReference type="Proteomes" id="UP000008281">
    <property type="component" value="Unassembled WGS sequence"/>
</dbReference>
<dbReference type="STRING" id="31234.E3LSF3"/>
<feature type="domain" description="BRCT" evidence="4">
    <location>
        <begin position="988"/>
        <end position="1048"/>
    </location>
</feature>
<dbReference type="InParanoid" id="E3LSF3"/>
<keyword evidence="6" id="KW-1185">Reference proteome</keyword>
<keyword evidence="2" id="KW-1133">Transmembrane helix</keyword>
<name>E3LSF3_CAERE</name>
<protein>
    <recommendedName>
        <fullName evidence="4">BRCT domain-containing protein</fullName>
    </recommendedName>
</protein>
<dbReference type="InterPro" id="IPR053345">
    <property type="entry name" value="Ankyrin_repeat-containing"/>
</dbReference>
<dbReference type="SUPFAM" id="SSF48403">
    <property type="entry name" value="Ankyrin repeat"/>
    <property type="match status" value="1"/>
</dbReference>
<keyword evidence="3" id="KW-0732">Signal</keyword>
<dbReference type="OMA" id="GAYINVC"/>
<dbReference type="Pfam" id="PF00023">
    <property type="entry name" value="Ank"/>
    <property type="match status" value="1"/>
</dbReference>
<evidence type="ECO:0000256" key="3">
    <source>
        <dbReference type="SAM" id="SignalP"/>
    </source>
</evidence>
<keyword evidence="1" id="KW-0040">ANK repeat</keyword>
<dbReference type="InterPro" id="IPR002110">
    <property type="entry name" value="Ankyrin_rpt"/>
</dbReference>
<dbReference type="AlphaFoldDB" id="E3LSF3"/>
<gene>
    <name evidence="5" type="ORF">CRE_25583</name>
</gene>
<dbReference type="InterPro" id="IPR036420">
    <property type="entry name" value="BRCT_dom_sf"/>
</dbReference>
<dbReference type="PANTHER" id="PTHR22956:SF17">
    <property type="entry name" value="ANKYRIN REPEAT-CONTAINING PROTEIN F37A4.4-RELATED"/>
    <property type="match status" value="1"/>
</dbReference>
<evidence type="ECO:0000313" key="6">
    <source>
        <dbReference type="Proteomes" id="UP000008281"/>
    </source>
</evidence>
<accession>E3LSF3</accession>
<dbReference type="SMART" id="SM00292">
    <property type="entry name" value="BRCT"/>
    <property type="match status" value="1"/>
</dbReference>
<dbReference type="PROSITE" id="PS50172">
    <property type="entry name" value="BRCT"/>
    <property type="match status" value="1"/>
</dbReference>
<reference evidence="5" key="1">
    <citation type="submission" date="2007-07" db="EMBL/GenBank/DDBJ databases">
        <title>PCAP assembly of the Caenorhabditis remanei genome.</title>
        <authorList>
            <consortium name="The Caenorhabditis remanei Sequencing Consortium"/>
            <person name="Wilson R.K."/>
        </authorList>
    </citation>
    <scope>NUCLEOTIDE SEQUENCE [LARGE SCALE GENOMIC DNA]</scope>
    <source>
        <strain evidence="5">PB4641</strain>
    </source>
</reference>
<sequence>MRHPIVSSLILVIWTSMWQNVNGEEDSPLKLIHNELSILSRVTNAIALEAASLKKSVKIRDVITEILEVNSGNFSDIVGLDPDSLTKTLDGIQRIRQKIQESLAQTNEKMTKQKLFDMASLNDLLVFTNDNYEDENRVHSDEIMKSARGNTSIILICDIKLVESMSRFGEFLNGVSKGNTIDLEIISTIQNSKSDIQKCLKKISGYSDAIAQTKLELSLIGSMSDVIDVIKDMKEKDIINKLPSDLRIFQSIFSLILNAVKSYEKNSSGNLLNSTINLLKNVLNREESHHHHHHYYLTAGFPEIKDMSSVMNDLKSVWFREKISKGKSIEELENALAPFAHFAGKIKNVHQSWSLFQKGFTKADEFLTTISRGMDAIEKYDFSRDEETYFRDFQSSITSCLSFFKYDYDEGLEESFRNNYELLAAYVESVDSLEEWSQRMNDMLSPAFDLFLNKFSQIRKDGKKNARDIKEEIKDLINFESSEKVFSMFENLKNLQKTHMEHDESTRNLRVTISEVAKSTGFFETSKCLREKKFDTEQLTMKIALVNSILDVTLDIFDELKTILNLFSKMRTELFDAEDFVKETSSRNQRDVSQKSKNSILKLENSEKLSDHLGNGMRILSEMIETLEKKNDILKSANYGQKVDNIISKSPIQHVKSFWNSDNRNAKIKKLVEDLESLESSAIEYRKRDLMTIRKIFDKAVEVDGLPDVYPYIYDILLKKKNTEYDDVLENSKKLMDLDLDFSNHKGELSAASLSLEKIKEYFDDIFELNPIKEDPAPVTQESTSIFLVIILCLAIFLTLIICAVVAYGFTPSGKRTYKKLYLYYFGKPVDYEKRWRYSLFLDRTDGKNVLIDAVREINSINLNNAVKKGAYINVCNKFGNTSLHVATRRGYPELVEILIKNGADRAFLNAQNKTPEQMIPENYSKTEEEKTERYMKIELIYEKYRKRKFKQRVPEQFPVSSFHIYIEERTDDTITNEFTTKFQAITSDEVMPTTTHCIVKTSTSEILETDDINILSWIFNGIIIVKDTWMTECLKNKKLIEKDCDYLVEKIRYKEVVYDTVIQWSNAMAKGTIPYLYGVHVVFVMKECPNAPILAAMIINQGGTVLDSFPEKDSFNKGSHPYLHNHLGPIFILHDGKTDLTPFRKDPDRMFTLFTEQEFLVFMLKREIDINTCPKPIPVLVEGDD</sequence>
<feature type="signal peptide" evidence="3">
    <location>
        <begin position="1"/>
        <end position="23"/>
    </location>
</feature>
<dbReference type="PROSITE" id="PS50297">
    <property type="entry name" value="ANK_REP_REGION"/>
    <property type="match status" value="1"/>
</dbReference>
<dbReference type="Gene3D" id="1.25.40.20">
    <property type="entry name" value="Ankyrin repeat-containing domain"/>
    <property type="match status" value="1"/>
</dbReference>
<dbReference type="InterPro" id="IPR036770">
    <property type="entry name" value="Ankyrin_rpt-contain_sf"/>
</dbReference>
<dbReference type="Pfam" id="PF02206">
    <property type="entry name" value="WSN"/>
    <property type="match status" value="1"/>
</dbReference>
<dbReference type="SUPFAM" id="SSF52113">
    <property type="entry name" value="BRCT domain"/>
    <property type="match status" value="1"/>
</dbReference>
<evidence type="ECO:0000256" key="1">
    <source>
        <dbReference type="PROSITE-ProRule" id="PRU00023"/>
    </source>
</evidence>
<dbReference type="eggNOG" id="KOG4177">
    <property type="taxonomic scope" value="Eukaryota"/>
</dbReference>
<dbReference type="Pfam" id="PF00533">
    <property type="entry name" value="BRCT"/>
    <property type="match status" value="1"/>
</dbReference>
<dbReference type="HOGENOM" id="CLU_002600_0_0_1"/>
<organism evidence="6">
    <name type="scientific">Caenorhabditis remanei</name>
    <name type="common">Caenorhabditis vulgaris</name>
    <dbReference type="NCBI Taxonomy" id="31234"/>
    <lineage>
        <taxon>Eukaryota</taxon>
        <taxon>Metazoa</taxon>
        <taxon>Ecdysozoa</taxon>
        <taxon>Nematoda</taxon>
        <taxon>Chromadorea</taxon>
        <taxon>Rhabditida</taxon>
        <taxon>Rhabditina</taxon>
        <taxon>Rhabditomorpha</taxon>
        <taxon>Rhabditoidea</taxon>
        <taxon>Rhabditidae</taxon>
        <taxon>Peloderinae</taxon>
        <taxon>Caenorhabditis</taxon>
    </lineage>
</organism>
<evidence type="ECO:0000256" key="2">
    <source>
        <dbReference type="SAM" id="Phobius"/>
    </source>
</evidence>
<proteinExistence type="predicted"/>
<dbReference type="InterPro" id="IPR003125">
    <property type="entry name" value="WSN"/>
</dbReference>
<feature type="transmembrane region" description="Helical" evidence="2">
    <location>
        <begin position="786"/>
        <end position="810"/>
    </location>
</feature>
<dbReference type="FunCoup" id="E3LSF3">
    <property type="interactions" value="1764"/>
</dbReference>
<keyword evidence="2" id="KW-0812">Transmembrane</keyword>
<evidence type="ECO:0000259" key="4">
    <source>
        <dbReference type="PROSITE" id="PS50172"/>
    </source>
</evidence>
<keyword evidence="2" id="KW-0472">Membrane</keyword>
<dbReference type="SMART" id="SM00248">
    <property type="entry name" value="ANK"/>
    <property type="match status" value="2"/>
</dbReference>
<evidence type="ECO:0000313" key="5">
    <source>
        <dbReference type="EMBL" id="EFP09405.1"/>
    </source>
</evidence>
<feature type="repeat" description="ANK" evidence="1">
    <location>
        <begin position="879"/>
        <end position="911"/>
    </location>
</feature>